<evidence type="ECO:0000313" key="2">
    <source>
        <dbReference type="Proteomes" id="UP001061958"/>
    </source>
</evidence>
<dbReference type="AlphaFoldDB" id="A0A9C7Q461"/>
<comment type="caution">
    <text evidence="1">The sequence shown here is derived from an EMBL/GenBank/DDBJ whole genome shotgun (WGS) entry which is preliminary data.</text>
</comment>
<reference evidence="1" key="1">
    <citation type="journal article" date="2022" name="Proc. Natl. Acad. Sci. U.S.A.">
        <title>Life cycle and functional genomics of the unicellular red alga Galdieria for elucidating algal and plant evolution and industrial use.</title>
        <authorList>
            <person name="Hirooka S."/>
            <person name="Itabashi T."/>
            <person name="Ichinose T.M."/>
            <person name="Onuma R."/>
            <person name="Fujiwara T."/>
            <person name="Yamashita S."/>
            <person name="Jong L.W."/>
            <person name="Tomita R."/>
            <person name="Iwane A.H."/>
            <person name="Miyagishima S.Y."/>
        </authorList>
    </citation>
    <scope>NUCLEOTIDE SEQUENCE</scope>
    <source>
        <strain evidence="1">NBRC 102759</strain>
    </source>
</reference>
<accession>A0A9C7Q461</accession>
<organism evidence="1 2">
    <name type="scientific">Galdieria partita</name>
    <dbReference type="NCBI Taxonomy" id="83374"/>
    <lineage>
        <taxon>Eukaryota</taxon>
        <taxon>Rhodophyta</taxon>
        <taxon>Bangiophyceae</taxon>
        <taxon>Galdieriales</taxon>
        <taxon>Galdieriaceae</taxon>
        <taxon>Galdieria</taxon>
    </lineage>
</organism>
<proteinExistence type="predicted"/>
<keyword evidence="2" id="KW-1185">Reference proteome</keyword>
<dbReference type="OrthoDB" id="5846at2759"/>
<gene>
    <name evidence="1" type="ORF">GpartN1_g6822.t1</name>
</gene>
<dbReference type="EMBL" id="BQMJ01000063">
    <property type="protein sequence ID" value="GJQ15031.1"/>
    <property type="molecule type" value="Genomic_DNA"/>
</dbReference>
<reference evidence="1" key="2">
    <citation type="submission" date="2022-01" db="EMBL/GenBank/DDBJ databases">
        <authorList>
            <person name="Hirooka S."/>
            <person name="Miyagishima S.Y."/>
        </authorList>
    </citation>
    <scope>NUCLEOTIDE SEQUENCE</scope>
    <source>
        <strain evidence="1">NBRC 102759</strain>
    </source>
</reference>
<name>A0A9C7Q461_9RHOD</name>
<evidence type="ECO:0000313" key="1">
    <source>
        <dbReference type="EMBL" id="GJQ15031.1"/>
    </source>
</evidence>
<sequence>MKRIQFVTPYNCNVFHKYSFTLFSGLLSLKKVSGPGWYKCPTSTLVTGPPEKNNVEEPVYTITKYFMKFRNPGGFKLPPVVPVKTQDLQRAVSLLGHRTQGYLTAPRVIELIQLVGAYPLDKETAQRWKGALELYQRKTVDEAQNLPLAEATTTSSSSSRPSRYLVYREGQVVGSVLYTKFMDVISVPRKDDDVSRVFRILGLFRGRGSLLDEEKEQLQQLIGYIPRDKREAKRVSNALKRLVHARMMYERRPPVIPEDCHTILKVCELLYKVERFRTAGAQGDAYIKEALKGFPRNENVAKWWYKRLLAVYYSLEREREAESRNSYLEQIRNEKIERKKLLSILNKSYQVEKYIKEAADEFFC</sequence>
<protein>
    <submittedName>
        <fullName evidence="1">Uncharacterized protein</fullName>
    </submittedName>
</protein>
<dbReference type="Proteomes" id="UP001061958">
    <property type="component" value="Unassembled WGS sequence"/>
</dbReference>